<accession>A0A0C2WSB3</accession>
<feature type="domain" description="CHAT" evidence="1">
    <location>
        <begin position="418"/>
        <end position="691"/>
    </location>
</feature>
<protein>
    <recommendedName>
        <fullName evidence="1">CHAT domain-containing protein</fullName>
    </recommendedName>
</protein>
<reference evidence="3" key="2">
    <citation type="submission" date="2015-01" db="EMBL/GenBank/DDBJ databases">
        <title>Evolutionary Origins and Diversification of the Mycorrhizal Mutualists.</title>
        <authorList>
            <consortium name="DOE Joint Genome Institute"/>
            <consortium name="Mycorrhizal Genomics Consortium"/>
            <person name="Kohler A."/>
            <person name="Kuo A."/>
            <person name="Nagy L.G."/>
            <person name="Floudas D."/>
            <person name="Copeland A."/>
            <person name="Barry K.W."/>
            <person name="Cichocki N."/>
            <person name="Veneault-Fourrey C."/>
            <person name="LaButti K."/>
            <person name="Lindquist E.A."/>
            <person name="Lipzen A."/>
            <person name="Lundell T."/>
            <person name="Morin E."/>
            <person name="Murat C."/>
            <person name="Riley R."/>
            <person name="Ohm R."/>
            <person name="Sun H."/>
            <person name="Tunlid A."/>
            <person name="Henrissat B."/>
            <person name="Grigoriev I.V."/>
            <person name="Hibbett D.S."/>
            <person name="Martin F."/>
        </authorList>
    </citation>
    <scope>NUCLEOTIDE SEQUENCE [LARGE SCALE GENOMIC DNA]</scope>
    <source>
        <strain evidence="3">MAFF 305830</strain>
    </source>
</reference>
<evidence type="ECO:0000313" key="2">
    <source>
        <dbReference type="EMBL" id="KIM20452.1"/>
    </source>
</evidence>
<evidence type="ECO:0000259" key="1">
    <source>
        <dbReference type="Pfam" id="PF12770"/>
    </source>
</evidence>
<dbReference type="InterPro" id="IPR011990">
    <property type="entry name" value="TPR-like_helical_dom_sf"/>
</dbReference>
<keyword evidence="3" id="KW-1185">Reference proteome</keyword>
<reference evidence="2 3" key="1">
    <citation type="submission" date="2014-04" db="EMBL/GenBank/DDBJ databases">
        <authorList>
            <consortium name="DOE Joint Genome Institute"/>
            <person name="Kuo A."/>
            <person name="Zuccaro A."/>
            <person name="Kohler A."/>
            <person name="Nagy L.G."/>
            <person name="Floudas D."/>
            <person name="Copeland A."/>
            <person name="Barry K.W."/>
            <person name="Cichocki N."/>
            <person name="Veneault-Fourrey C."/>
            <person name="LaButti K."/>
            <person name="Lindquist E.A."/>
            <person name="Lipzen A."/>
            <person name="Lundell T."/>
            <person name="Morin E."/>
            <person name="Murat C."/>
            <person name="Sun H."/>
            <person name="Tunlid A."/>
            <person name="Henrissat B."/>
            <person name="Grigoriev I.V."/>
            <person name="Hibbett D.S."/>
            <person name="Martin F."/>
            <person name="Nordberg H.P."/>
            <person name="Cantor M.N."/>
            <person name="Hua S.X."/>
        </authorList>
    </citation>
    <scope>NUCLEOTIDE SEQUENCE [LARGE SCALE GENOMIC DNA]</scope>
    <source>
        <strain evidence="2 3">MAFF 305830</strain>
    </source>
</reference>
<proteinExistence type="predicted"/>
<dbReference type="Proteomes" id="UP000054097">
    <property type="component" value="Unassembled WGS sequence"/>
</dbReference>
<sequence length="691" mass="76826">MDKLYGVEKAISPKQEAVSLTPDSHPDKPGWLSNLGTSVQSRFERLGDVKDLESAISFQQAAIHLTPDGHPDRPGRLNRLGRSVLSRFEHLRDFEDLEKAISFYQTAVDLTPDGHSDKPGQLDDLGRAFWCRFRSKQTPSDLQSAIILLSASATSPTGPSSTRFRSAATWAQLLHTHGKNPLSAFGCAIDLLHQIAWPGMSLVNQHSQPAEAGNLVRYAVAVAIERQEYETAVQWSEYGRSIVWRNLLGLRNLDDLHKAHPELAMRLKYILQRLEGSLSNHNLPEQEELVSLQDAAQKLATERDRILERVRRIPGFEYFLKAKTFDKLAPAAYGGPVAILNVHELRSDALILIPHSSQDKTTSIVHIPLKSFSHDMSENLLRTLSQILSSIGARAPDEQGHESHIHDGKNSFKSILYSLWVHVVKPILDGLAYQPGNNSRIWWCASGSLAFLPIHAAGDYDSNGVGENILDYVVSSYTPTLTALLDQSQPDMTEDFQILTVAQPSTPHTLPLPGTEREVRLIKEIANNTRVKSLISDEATATRVLQAIRESNWIHLACHGMQNMSDPLKSGFLFHDRTLELSELIKEPLPKADFAFLSACQTAMGDENIAEESVHLAAGMLFSGCKGVIGTMWSIQDEDAPKVTKAVYERMLKDGQPNRKEAARALHEAVKELRESGADFLSWVPFIHMGR</sequence>
<gene>
    <name evidence="2" type="ORF">M408DRAFT_82008</name>
</gene>
<dbReference type="AlphaFoldDB" id="A0A0C2WSB3"/>
<dbReference type="OrthoDB" id="9991317at2759"/>
<name>A0A0C2WSB3_SERVB</name>
<dbReference type="Pfam" id="PF12770">
    <property type="entry name" value="CHAT"/>
    <property type="match status" value="1"/>
</dbReference>
<dbReference type="EMBL" id="KN824433">
    <property type="protein sequence ID" value="KIM20452.1"/>
    <property type="molecule type" value="Genomic_DNA"/>
</dbReference>
<organism evidence="2 3">
    <name type="scientific">Serendipita vermifera MAFF 305830</name>
    <dbReference type="NCBI Taxonomy" id="933852"/>
    <lineage>
        <taxon>Eukaryota</taxon>
        <taxon>Fungi</taxon>
        <taxon>Dikarya</taxon>
        <taxon>Basidiomycota</taxon>
        <taxon>Agaricomycotina</taxon>
        <taxon>Agaricomycetes</taxon>
        <taxon>Sebacinales</taxon>
        <taxon>Serendipitaceae</taxon>
        <taxon>Serendipita</taxon>
    </lineage>
</organism>
<dbReference type="STRING" id="933852.A0A0C2WSB3"/>
<dbReference type="Gene3D" id="1.25.40.10">
    <property type="entry name" value="Tetratricopeptide repeat domain"/>
    <property type="match status" value="1"/>
</dbReference>
<evidence type="ECO:0000313" key="3">
    <source>
        <dbReference type="Proteomes" id="UP000054097"/>
    </source>
</evidence>
<dbReference type="InterPro" id="IPR024983">
    <property type="entry name" value="CHAT_dom"/>
</dbReference>
<dbReference type="HOGENOM" id="CLU_001305_5_1_1"/>